<feature type="coiled-coil region" evidence="1">
    <location>
        <begin position="519"/>
        <end position="546"/>
    </location>
</feature>
<keyword evidence="3" id="KW-0812">Transmembrane</keyword>
<feature type="compositionally biased region" description="Polar residues" evidence="2">
    <location>
        <begin position="361"/>
        <end position="374"/>
    </location>
</feature>
<evidence type="ECO:0000256" key="1">
    <source>
        <dbReference type="SAM" id="Coils"/>
    </source>
</evidence>
<keyword evidence="5" id="KW-1185">Reference proteome</keyword>
<reference evidence="4" key="1">
    <citation type="submission" date="2020-11" db="EMBL/GenBank/DDBJ databases">
        <title>Kefir isolates.</title>
        <authorList>
            <person name="Marcisauskas S."/>
            <person name="Kim Y."/>
            <person name="Blasche S."/>
        </authorList>
    </citation>
    <scope>NUCLEOTIDE SEQUENCE</scope>
    <source>
        <strain evidence="4">Olga-1</strain>
    </source>
</reference>
<feature type="region of interest" description="Disordered" evidence="2">
    <location>
        <begin position="349"/>
        <end position="417"/>
    </location>
</feature>
<feature type="region of interest" description="Disordered" evidence="2">
    <location>
        <begin position="221"/>
        <end position="247"/>
    </location>
</feature>
<evidence type="ECO:0000313" key="5">
    <source>
        <dbReference type="Proteomes" id="UP000697127"/>
    </source>
</evidence>
<comment type="caution">
    <text evidence="4">The sequence shown here is derived from an EMBL/GenBank/DDBJ whole genome shotgun (WGS) entry which is preliminary data.</text>
</comment>
<name>A0A9P6WKW5_9ASCO</name>
<evidence type="ECO:0000313" key="4">
    <source>
        <dbReference type="EMBL" id="KAG0688902.1"/>
    </source>
</evidence>
<feature type="transmembrane region" description="Helical" evidence="3">
    <location>
        <begin position="574"/>
        <end position="592"/>
    </location>
</feature>
<feature type="compositionally biased region" description="Low complexity" evidence="2">
    <location>
        <begin position="173"/>
        <end position="184"/>
    </location>
</feature>
<feature type="compositionally biased region" description="Low complexity" evidence="2">
    <location>
        <begin position="398"/>
        <end position="417"/>
    </location>
</feature>
<keyword evidence="3" id="KW-1133">Transmembrane helix</keyword>
<gene>
    <name evidence="4" type="primary">ARIH2_2</name>
    <name evidence="4" type="ORF">C6P40_000371</name>
</gene>
<dbReference type="Proteomes" id="UP000697127">
    <property type="component" value="Unassembled WGS sequence"/>
</dbReference>
<keyword evidence="1" id="KW-0175">Coiled coil</keyword>
<organism evidence="4 5">
    <name type="scientific">Pichia californica</name>
    <dbReference type="NCBI Taxonomy" id="460514"/>
    <lineage>
        <taxon>Eukaryota</taxon>
        <taxon>Fungi</taxon>
        <taxon>Dikarya</taxon>
        <taxon>Ascomycota</taxon>
        <taxon>Saccharomycotina</taxon>
        <taxon>Pichiomycetes</taxon>
        <taxon>Pichiales</taxon>
        <taxon>Pichiaceae</taxon>
        <taxon>Pichia</taxon>
    </lineage>
</organism>
<accession>A0A9P6WKW5</accession>
<protein>
    <submittedName>
        <fullName evidence="4">E3 ubiquitin-protein ligase arih2</fullName>
    </submittedName>
</protein>
<feature type="compositionally biased region" description="Polar residues" evidence="2">
    <location>
        <begin position="150"/>
        <end position="172"/>
    </location>
</feature>
<feature type="region of interest" description="Disordered" evidence="2">
    <location>
        <begin position="150"/>
        <end position="189"/>
    </location>
</feature>
<proteinExistence type="predicted"/>
<evidence type="ECO:0000256" key="2">
    <source>
        <dbReference type="SAM" id="MobiDB-lite"/>
    </source>
</evidence>
<sequence>MAGPVSSPFSSNDQQYQQNLTQIQLPAIGPVHSTPSKKSNMKKRLSRMAFPFSEKDDQPNHLQSFDYDLNGSNISLDNTTFDATEDSSILPIVDQKPTSTNSFALNGSVPSSNVDTNMSATHNIHNKLNRSTSSLANSFTSSLQKLPYKSSNTNLSSTSVPNQTQSQAFPQSTTTLTGLNNTLTQSSGNPKLINFNHNVSTSPNKVNSRYLATNNDHTFTLSKQPHTTLVPPQDQNQKQSHSQSSSINNISDDLALSTTNTNTNLINIPSNVSTKVIHPTTLPQFTSVNNQNNNNNNNNNNLITSNTILAPPTVLAPVYKTNSSSTQGTSQAFYSTNNNSSLMYLNHNNTQPVLQGPAPSISETMSSAATSNIRQQKKGTGLLQNAYRSSHHTKDKNNGSANNNSSNLANTNTSNDQSTDNIDAEILQNDMICIDSKHHFISPKITKQFILLQHLIQLGIKKRMEYLDSENTSLLHDINKYYDELDNVYNQLVIQVTDLDNYIATLNSKKETDVKTLQQHNLFENLNDLTNRIENVKKNMNLKKDMLKMFDLKLNSLFKLKAAYEQRNRDRKHIVFVIFITIFVLFVLRGFVRKFL</sequence>
<dbReference type="EMBL" id="PUHW01000114">
    <property type="protein sequence ID" value="KAG0688902.1"/>
    <property type="molecule type" value="Genomic_DNA"/>
</dbReference>
<feature type="compositionally biased region" description="Low complexity" evidence="2">
    <location>
        <begin position="233"/>
        <end position="247"/>
    </location>
</feature>
<evidence type="ECO:0000256" key="3">
    <source>
        <dbReference type="SAM" id="Phobius"/>
    </source>
</evidence>
<keyword evidence="3" id="KW-0472">Membrane</keyword>
<dbReference type="AlphaFoldDB" id="A0A9P6WKW5"/>